<reference evidence="2 3" key="1">
    <citation type="submission" date="2018-02" db="EMBL/GenBank/DDBJ databases">
        <title>Genomic analysis of the strain RR4-38 isolated from a seawater recirculating aquaculture system.</title>
        <authorList>
            <person name="Kim Y.-S."/>
            <person name="Jang Y.H."/>
            <person name="Kim K.-H."/>
        </authorList>
    </citation>
    <scope>NUCLEOTIDE SEQUENCE [LARGE SCALE GENOMIC DNA]</scope>
    <source>
        <strain evidence="2 3">RR4-38</strain>
    </source>
</reference>
<feature type="signal peptide" evidence="1">
    <location>
        <begin position="1"/>
        <end position="23"/>
    </location>
</feature>
<accession>A0A2S0HZ91</accession>
<dbReference type="EMBL" id="CP027062">
    <property type="protein sequence ID" value="AVI51979.1"/>
    <property type="molecule type" value="Genomic_DNA"/>
</dbReference>
<evidence type="ECO:0000313" key="3">
    <source>
        <dbReference type="Proteomes" id="UP000238442"/>
    </source>
</evidence>
<organism evidence="2 3">
    <name type="scientific">Pukyongia salina</name>
    <dbReference type="NCBI Taxonomy" id="2094025"/>
    <lineage>
        <taxon>Bacteria</taxon>
        <taxon>Pseudomonadati</taxon>
        <taxon>Bacteroidota</taxon>
        <taxon>Flavobacteriia</taxon>
        <taxon>Flavobacteriales</taxon>
        <taxon>Flavobacteriaceae</taxon>
        <taxon>Pukyongia</taxon>
    </lineage>
</organism>
<evidence type="ECO:0000256" key="1">
    <source>
        <dbReference type="SAM" id="SignalP"/>
    </source>
</evidence>
<sequence>MKSIIIPALLCFICFFNSEPLRAQTNPTVEELQNFFNGQQLLITYRDGEVLYGTYYFLEVHYCPNGYYGLYGRTVKRTVLDNEQRSNWQEYGTWKITSRDDLNGIEYVATTGAQQFYPLYKLPNGDMFLQEGITIVKQGLAICQ</sequence>
<dbReference type="KEGG" id="aue:C5O00_12775"/>
<name>A0A2S0HZ91_9FLAO</name>
<dbReference type="AlphaFoldDB" id="A0A2S0HZ91"/>
<feature type="chain" id="PRO_5015497065" evidence="1">
    <location>
        <begin position="24"/>
        <end position="144"/>
    </location>
</feature>
<evidence type="ECO:0000313" key="2">
    <source>
        <dbReference type="EMBL" id="AVI51979.1"/>
    </source>
</evidence>
<keyword evidence="1" id="KW-0732">Signal</keyword>
<keyword evidence="3" id="KW-1185">Reference proteome</keyword>
<dbReference type="Proteomes" id="UP000238442">
    <property type="component" value="Chromosome"/>
</dbReference>
<gene>
    <name evidence="2" type="ORF">C5O00_12775</name>
</gene>
<protein>
    <submittedName>
        <fullName evidence="2">Uncharacterized protein</fullName>
    </submittedName>
</protein>
<proteinExistence type="predicted"/>